<feature type="compositionally biased region" description="Basic and acidic residues" evidence="1">
    <location>
        <begin position="175"/>
        <end position="184"/>
    </location>
</feature>
<name>A0A679BDD9_ORYNI</name>
<feature type="region of interest" description="Disordered" evidence="1">
    <location>
        <begin position="133"/>
        <end position="189"/>
    </location>
</feature>
<proteinExistence type="predicted"/>
<protein>
    <submittedName>
        <fullName evidence="2">Uncharacterized protein</fullName>
    </submittedName>
</protein>
<dbReference type="AlphaFoldDB" id="A0A679BDD9"/>
<reference evidence="2" key="1">
    <citation type="submission" date="2018-08" db="EMBL/GenBank/DDBJ databases">
        <title>Oryza nivara genomic DNA, chromosome 11, BAC clone:BBa0076N07.</title>
        <authorList>
            <person name="Wu J."/>
            <person name="Kanamori H."/>
        </authorList>
    </citation>
    <scope>NUCLEOTIDE SEQUENCE</scope>
    <source>
        <strain evidence="2">W0106</strain>
    </source>
</reference>
<evidence type="ECO:0000313" key="2">
    <source>
        <dbReference type="EMBL" id="BBF89718.1"/>
    </source>
</evidence>
<sequence>MVATATDDGGCNGGATRLNRRQRRRRLGLRGGGARRDGRLRQRRRRVEESSGVLLKEQGGGGEGPRLPATRRKDRGKQIRSKLESAYFQRKLDKDSKREKVEEIEKIISPLSIRPEKERRGRIWKETAAACARVSGGGGARRTTGPTDGPQLSAAERERRAAARRTGPAGPTGPGRERERERVLGRLSAQSQKRLLKPFSI</sequence>
<evidence type="ECO:0000256" key="1">
    <source>
        <dbReference type="SAM" id="MobiDB-lite"/>
    </source>
</evidence>
<feature type="region of interest" description="Disordered" evidence="1">
    <location>
        <begin position="1"/>
        <end position="82"/>
    </location>
</feature>
<gene>
    <name evidence="2" type="primary">BBa0076N07.3</name>
</gene>
<organism evidence="2">
    <name type="scientific">Oryza nivara</name>
    <name type="common">Indian wild rice</name>
    <name type="synonym">Oryza sativa f. spontanea</name>
    <dbReference type="NCBI Taxonomy" id="4536"/>
    <lineage>
        <taxon>Eukaryota</taxon>
        <taxon>Viridiplantae</taxon>
        <taxon>Streptophyta</taxon>
        <taxon>Embryophyta</taxon>
        <taxon>Tracheophyta</taxon>
        <taxon>Spermatophyta</taxon>
        <taxon>Magnoliopsida</taxon>
        <taxon>Liliopsida</taxon>
        <taxon>Poales</taxon>
        <taxon>Poaceae</taxon>
        <taxon>BOP clade</taxon>
        <taxon>Oryzoideae</taxon>
        <taxon>Oryzeae</taxon>
        <taxon>Oryzinae</taxon>
        <taxon>Oryza</taxon>
    </lineage>
</organism>
<accession>A0A679BDD9</accession>
<feature type="compositionally biased region" description="Basic residues" evidence="1">
    <location>
        <begin position="69"/>
        <end position="80"/>
    </location>
</feature>
<feature type="compositionally biased region" description="Basic residues" evidence="1">
    <location>
        <begin position="18"/>
        <end position="28"/>
    </location>
</feature>
<dbReference type="EMBL" id="AP018870">
    <property type="protein sequence ID" value="BBF89718.1"/>
    <property type="molecule type" value="Genomic_DNA"/>
</dbReference>